<dbReference type="Proteomes" id="UP000614601">
    <property type="component" value="Unassembled WGS sequence"/>
</dbReference>
<gene>
    <name evidence="2" type="ORF">BOKJ2_LOCUS12000</name>
</gene>
<dbReference type="EMBL" id="CAJFDH010000005">
    <property type="protein sequence ID" value="CAD5226283.1"/>
    <property type="molecule type" value="Genomic_DNA"/>
</dbReference>
<name>A0A811LF32_9BILA</name>
<comment type="caution">
    <text evidence="2">The sequence shown here is derived from an EMBL/GenBank/DDBJ whole genome shotgun (WGS) entry which is preliminary data.</text>
</comment>
<dbReference type="AlphaFoldDB" id="A0A811LF32"/>
<proteinExistence type="predicted"/>
<keyword evidence="1" id="KW-1133">Transmembrane helix</keyword>
<keyword evidence="3" id="KW-1185">Reference proteome</keyword>
<evidence type="ECO:0000313" key="2">
    <source>
        <dbReference type="EMBL" id="CAD5226283.1"/>
    </source>
</evidence>
<evidence type="ECO:0000256" key="1">
    <source>
        <dbReference type="SAM" id="Phobius"/>
    </source>
</evidence>
<accession>A0A811LF32</accession>
<organism evidence="2 3">
    <name type="scientific">Bursaphelenchus okinawaensis</name>
    <dbReference type="NCBI Taxonomy" id="465554"/>
    <lineage>
        <taxon>Eukaryota</taxon>
        <taxon>Metazoa</taxon>
        <taxon>Ecdysozoa</taxon>
        <taxon>Nematoda</taxon>
        <taxon>Chromadorea</taxon>
        <taxon>Rhabditida</taxon>
        <taxon>Tylenchina</taxon>
        <taxon>Tylenchomorpha</taxon>
        <taxon>Aphelenchoidea</taxon>
        <taxon>Aphelenchoididae</taxon>
        <taxon>Bursaphelenchus</taxon>
    </lineage>
</organism>
<evidence type="ECO:0000313" key="3">
    <source>
        <dbReference type="Proteomes" id="UP000614601"/>
    </source>
</evidence>
<protein>
    <recommendedName>
        <fullName evidence="4">G_PROTEIN_RECEP_F1_2 domain-containing protein</fullName>
    </recommendedName>
</protein>
<feature type="transmembrane region" description="Helical" evidence="1">
    <location>
        <begin position="14"/>
        <end position="35"/>
    </location>
</feature>
<feature type="transmembrane region" description="Helical" evidence="1">
    <location>
        <begin position="139"/>
        <end position="157"/>
    </location>
</feature>
<feature type="transmembrane region" description="Helical" evidence="1">
    <location>
        <begin position="47"/>
        <end position="67"/>
    </location>
</feature>
<sequence length="341" mass="39478">MNYTQEDLEQLHNALISLQIIVSIPVLSVCLYISYKLYKLATINANLKLIVIITTLSYTVAITEHALLASVPQQVYSVKEGQYFNALLYYTAALGINYLCFIFSFKYPVIAIERTVAYRRVKTYDSEGNVFGLKLIKNLSFLSIVLLIIKIVLIWKTTHGEDIDERLQKTLNVFHHVPGFLFDVIIGTLGMIHCVFTLNSLMSKVKNQYCCSLTESYEIRQTKCTLQWVKKMLCAFIGLCIIVFPFTIVLFYLYMYRGYDTDKMEIQIIIQILSILVDGYTFITTMMMYCEFPHLKKAIIYDFPCVFPTVSPNHLSKEAETETYFNNFEELMNAKYKKRKG</sequence>
<feature type="transmembrane region" description="Helical" evidence="1">
    <location>
        <begin position="233"/>
        <end position="256"/>
    </location>
</feature>
<feature type="transmembrane region" description="Helical" evidence="1">
    <location>
        <begin position="268"/>
        <end position="290"/>
    </location>
</feature>
<dbReference type="EMBL" id="CAJFCW020000005">
    <property type="protein sequence ID" value="CAG9121983.1"/>
    <property type="molecule type" value="Genomic_DNA"/>
</dbReference>
<keyword evidence="1" id="KW-0472">Membrane</keyword>
<evidence type="ECO:0008006" key="4">
    <source>
        <dbReference type="Google" id="ProtNLM"/>
    </source>
</evidence>
<keyword evidence="1" id="KW-0812">Transmembrane</keyword>
<reference evidence="2" key="1">
    <citation type="submission" date="2020-09" db="EMBL/GenBank/DDBJ databases">
        <authorList>
            <person name="Kikuchi T."/>
        </authorList>
    </citation>
    <scope>NUCLEOTIDE SEQUENCE</scope>
    <source>
        <strain evidence="2">SH1</strain>
    </source>
</reference>
<feature type="transmembrane region" description="Helical" evidence="1">
    <location>
        <begin position="87"/>
        <end position="105"/>
    </location>
</feature>
<dbReference type="Proteomes" id="UP000783686">
    <property type="component" value="Unassembled WGS sequence"/>
</dbReference>
<feature type="transmembrane region" description="Helical" evidence="1">
    <location>
        <begin position="177"/>
        <end position="198"/>
    </location>
</feature>